<sequence>MSTQQEQFARLQAALSQLSAPPSTNAILYPGPERYSIIVFLLQKLLSPDLVSALQHRIPDTDLPGGLSAEEAQAHRLTRMLQHVDLQTSVDHVRGCTSLEDSMRLLSALTNLALAHQQHTRDAAASTTAANNPNNPNNGRALSPGPAQHQASSSTPRQRTPGRAGTSGREQQDVGGGGGGGSGRPPAVLSLSSLEGEMRLLDGLAERLPAVLEAGGGGNWFPGDIMAALQASYLSTLPQTQELAAAVEQRAARLRADLPGLRAGEARLAAEVTVAGEAEWRQHAEATRAELTALLDSSAAFFHTFQTGLGVWCAASRSADTCGLGPLATDLLQRYHTLRRLGEQLARIRQAHSRIVGCEAPLKLLEQRGLGQQLLASQCAVEQLQQRIAAEQRLLAETEATAAAARACLAAGARG</sequence>
<dbReference type="AlphaFoldDB" id="A0A9W6C054"/>
<feature type="region of interest" description="Disordered" evidence="1">
    <location>
        <begin position="119"/>
        <end position="189"/>
    </location>
</feature>
<feature type="compositionally biased region" description="Low complexity" evidence="1">
    <location>
        <begin position="123"/>
        <end position="138"/>
    </location>
</feature>
<organism evidence="2 3">
    <name type="scientific">Pleodorina starrii</name>
    <dbReference type="NCBI Taxonomy" id="330485"/>
    <lineage>
        <taxon>Eukaryota</taxon>
        <taxon>Viridiplantae</taxon>
        <taxon>Chlorophyta</taxon>
        <taxon>core chlorophytes</taxon>
        <taxon>Chlorophyceae</taxon>
        <taxon>CS clade</taxon>
        <taxon>Chlamydomonadales</taxon>
        <taxon>Volvocaceae</taxon>
        <taxon>Pleodorina</taxon>
    </lineage>
</organism>
<comment type="caution">
    <text evidence="2">The sequence shown here is derived from an EMBL/GenBank/DDBJ whole genome shotgun (WGS) entry which is preliminary data.</text>
</comment>
<name>A0A9W6C054_9CHLO</name>
<dbReference type="OrthoDB" id="534293at2759"/>
<gene>
    <name evidence="2" type="primary">PLEST008306</name>
    <name evidence="2" type="ORF">PLESTB_001745100</name>
</gene>
<feature type="compositionally biased region" description="Polar residues" evidence="1">
    <location>
        <begin position="149"/>
        <end position="158"/>
    </location>
</feature>
<reference evidence="2 3" key="1">
    <citation type="journal article" date="2023" name="Commun. Biol.">
        <title>Reorganization of the ancestral sex-determining regions during the evolution of trioecy in Pleodorina starrii.</title>
        <authorList>
            <person name="Takahashi K."/>
            <person name="Suzuki S."/>
            <person name="Kawai-Toyooka H."/>
            <person name="Yamamoto K."/>
            <person name="Hamaji T."/>
            <person name="Ootsuki R."/>
            <person name="Yamaguchi H."/>
            <person name="Kawachi M."/>
            <person name="Higashiyama T."/>
            <person name="Nozaki H."/>
        </authorList>
    </citation>
    <scope>NUCLEOTIDE SEQUENCE [LARGE SCALE GENOMIC DNA]</scope>
    <source>
        <strain evidence="2 3">NIES-4479</strain>
    </source>
</reference>
<evidence type="ECO:0000313" key="2">
    <source>
        <dbReference type="EMBL" id="GLC61338.1"/>
    </source>
</evidence>
<keyword evidence="3" id="KW-1185">Reference proteome</keyword>
<evidence type="ECO:0000313" key="3">
    <source>
        <dbReference type="Proteomes" id="UP001165080"/>
    </source>
</evidence>
<dbReference type="Pfam" id="PF06694">
    <property type="entry name" value="Plant_NMP1"/>
    <property type="match status" value="1"/>
</dbReference>
<feature type="compositionally biased region" description="Gly residues" evidence="1">
    <location>
        <begin position="174"/>
        <end position="183"/>
    </location>
</feature>
<accession>A0A9W6C054</accession>
<dbReference type="Proteomes" id="UP001165080">
    <property type="component" value="Unassembled WGS sequence"/>
</dbReference>
<protein>
    <submittedName>
        <fullName evidence="2">Uncharacterized protein</fullName>
    </submittedName>
</protein>
<proteinExistence type="predicted"/>
<evidence type="ECO:0000256" key="1">
    <source>
        <dbReference type="SAM" id="MobiDB-lite"/>
    </source>
</evidence>
<dbReference type="GO" id="GO:0051011">
    <property type="term" value="F:microtubule minus-end binding"/>
    <property type="evidence" value="ECO:0007669"/>
    <property type="project" value="InterPro"/>
</dbReference>
<dbReference type="InterPro" id="IPR010604">
    <property type="entry name" value="Plant_AUG7"/>
</dbReference>
<dbReference type="EMBL" id="BRXU01000045">
    <property type="protein sequence ID" value="GLC61338.1"/>
    <property type="molecule type" value="Genomic_DNA"/>
</dbReference>